<dbReference type="GO" id="GO:0015421">
    <property type="term" value="F:ABC-type oligopeptide transporter activity"/>
    <property type="evidence" value="ECO:0007669"/>
    <property type="project" value="TreeGrafter"/>
</dbReference>
<feature type="transmembrane region" description="Helical" evidence="11">
    <location>
        <begin position="254"/>
        <end position="272"/>
    </location>
</feature>
<dbReference type="KEGG" id="ngv:CDO52_12400"/>
<dbReference type="PROSITE" id="PS50893">
    <property type="entry name" value="ABC_TRANSPORTER_2"/>
    <property type="match status" value="1"/>
</dbReference>
<feature type="transmembrane region" description="Helical" evidence="11">
    <location>
        <begin position="63"/>
        <end position="89"/>
    </location>
</feature>
<dbReference type="GO" id="GO:0005524">
    <property type="term" value="F:ATP binding"/>
    <property type="evidence" value="ECO:0007669"/>
    <property type="project" value="UniProtKB-KW"/>
</dbReference>
<keyword evidence="3" id="KW-1003">Cell membrane</keyword>
<sequence>MTGKTKHAAETSAPPLRKLWTRLRAHRTSLLLGGVLNFAGGAVGLAQPLFAKYVVESLGNGDALARSLVVLSGLILVSALMSALGGYVLERTAHTLVLHIRRELVARLLRLRMSEVDRLKPGDLISRVTSDTNLLRNVVTNSITQLVSGVVLLVLGLAIMFYLDAVLFGITVAVAIVVVLILTRIIPHLAKSAFATQSAVGEMGARLERVFGAYRTFKSFSAEHSEMAQLGTVADRAWRKGVAVAGWQAGTGTLGWISVNLAFLIVLAVGASRVSSNALEISSLIAYLLLIFYLMQPVFSTLSGITVLQTGLAALRRIEETALLETETELDVADHRTCGAAPAPATVVFDRVNFAYDADSTNVLTNVSFSVDGPGLTAIVGPSGTGKTTLLSLIERFYDAADGSLAIDGKDVTEWPLRELRSNIGYVEQDSPVFDGSLRENLTISAPDATEEEISRAVELARLTDLTSTLPGGLDGEIGHRGATVSGGERQRIAIARALLRKPRVLLLDEVTSQLDAANEAALKRTITEIAEHATVIVVAHRLSTVSQADRIIVMESGRVRVTGRHDELMDSDDLYQDLVRSQVLT</sequence>
<name>A0A223S612_9ACTN</name>
<feature type="transmembrane region" description="Helical" evidence="11">
    <location>
        <begin position="284"/>
        <end position="308"/>
    </location>
</feature>
<evidence type="ECO:0000256" key="4">
    <source>
        <dbReference type="ARBA" id="ARBA00022519"/>
    </source>
</evidence>
<dbReference type="AlphaFoldDB" id="A0A223S612"/>
<evidence type="ECO:0000313" key="14">
    <source>
        <dbReference type="EMBL" id="ASU83479.1"/>
    </source>
</evidence>
<evidence type="ECO:0000259" key="12">
    <source>
        <dbReference type="PROSITE" id="PS50893"/>
    </source>
</evidence>
<dbReference type="Gene3D" id="1.20.1560.10">
    <property type="entry name" value="ABC transporter type 1, transmembrane domain"/>
    <property type="match status" value="1"/>
</dbReference>
<evidence type="ECO:0000256" key="3">
    <source>
        <dbReference type="ARBA" id="ARBA00022475"/>
    </source>
</evidence>
<dbReference type="Pfam" id="PF00005">
    <property type="entry name" value="ABC_tran"/>
    <property type="match status" value="1"/>
</dbReference>
<reference evidence="14 15" key="1">
    <citation type="submission" date="2017-08" db="EMBL/GenBank/DDBJ databases">
        <title>The complete genome sequence of Nocardiopsis gilva YIM 90087.</title>
        <authorList>
            <person name="Yin M."/>
            <person name="Tang S."/>
        </authorList>
    </citation>
    <scope>NUCLEOTIDE SEQUENCE [LARGE SCALE GENOMIC DNA]</scope>
    <source>
        <strain evidence="14 15">YIM 90087</strain>
    </source>
</reference>
<accession>A0A223S612</accession>
<dbReference type="Pfam" id="PF00664">
    <property type="entry name" value="ABC_membrane"/>
    <property type="match status" value="1"/>
</dbReference>
<dbReference type="EMBL" id="CP022753">
    <property type="protein sequence ID" value="ASU83479.1"/>
    <property type="molecule type" value="Genomic_DNA"/>
</dbReference>
<dbReference type="InterPro" id="IPR036640">
    <property type="entry name" value="ABC1_TM_sf"/>
</dbReference>
<evidence type="ECO:0000313" key="15">
    <source>
        <dbReference type="Proteomes" id="UP000215005"/>
    </source>
</evidence>
<evidence type="ECO:0000256" key="9">
    <source>
        <dbReference type="ARBA" id="ARBA00023136"/>
    </source>
</evidence>
<dbReference type="PROSITE" id="PS00211">
    <property type="entry name" value="ABC_TRANSPORTER_1"/>
    <property type="match status" value="1"/>
</dbReference>
<dbReference type="InterPro" id="IPR003593">
    <property type="entry name" value="AAA+_ATPase"/>
</dbReference>
<evidence type="ECO:0000256" key="7">
    <source>
        <dbReference type="ARBA" id="ARBA00022840"/>
    </source>
</evidence>
<feature type="domain" description="ABC transporter" evidence="12">
    <location>
        <begin position="347"/>
        <end position="582"/>
    </location>
</feature>
<keyword evidence="4" id="KW-0997">Cell inner membrane</keyword>
<proteinExistence type="inferred from homology"/>
<dbReference type="SUPFAM" id="SSF52540">
    <property type="entry name" value="P-loop containing nucleoside triphosphate hydrolases"/>
    <property type="match status" value="1"/>
</dbReference>
<keyword evidence="15" id="KW-1185">Reference proteome</keyword>
<evidence type="ECO:0000256" key="6">
    <source>
        <dbReference type="ARBA" id="ARBA00022741"/>
    </source>
</evidence>
<dbReference type="PROSITE" id="PS50929">
    <property type="entry name" value="ABC_TM1F"/>
    <property type="match status" value="1"/>
</dbReference>
<keyword evidence="6" id="KW-0547">Nucleotide-binding</keyword>
<dbReference type="InterPro" id="IPR017871">
    <property type="entry name" value="ABC_transporter-like_CS"/>
</dbReference>
<dbReference type="CDD" id="cd18551">
    <property type="entry name" value="ABC_6TM_LmrA_like"/>
    <property type="match status" value="1"/>
</dbReference>
<evidence type="ECO:0000256" key="8">
    <source>
        <dbReference type="ARBA" id="ARBA00022989"/>
    </source>
</evidence>
<dbReference type="Gene3D" id="3.40.50.300">
    <property type="entry name" value="P-loop containing nucleotide triphosphate hydrolases"/>
    <property type="match status" value="1"/>
</dbReference>
<dbReference type="Proteomes" id="UP000215005">
    <property type="component" value="Chromosome"/>
</dbReference>
<dbReference type="GO" id="GO:0005886">
    <property type="term" value="C:plasma membrane"/>
    <property type="evidence" value="ECO:0007669"/>
    <property type="project" value="UniProtKB-SubCell"/>
</dbReference>
<dbReference type="FunFam" id="3.40.50.300:FF:000221">
    <property type="entry name" value="Multidrug ABC transporter ATP-binding protein"/>
    <property type="match status" value="1"/>
</dbReference>
<feature type="transmembrane region" description="Helical" evidence="11">
    <location>
        <begin position="143"/>
        <end position="162"/>
    </location>
</feature>
<gene>
    <name evidence="14" type="ORF">CDO52_12400</name>
</gene>
<keyword evidence="5 11" id="KW-0812">Transmembrane</keyword>
<evidence type="ECO:0000256" key="1">
    <source>
        <dbReference type="ARBA" id="ARBA00004429"/>
    </source>
</evidence>
<dbReference type="PANTHER" id="PTHR43394:SF1">
    <property type="entry name" value="ATP-BINDING CASSETTE SUB-FAMILY B MEMBER 10, MITOCHONDRIAL"/>
    <property type="match status" value="1"/>
</dbReference>
<dbReference type="OrthoDB" id="9806127at2"/>
<dbReference type="RefSeq" id="WP_026125443.1">
    <property type="nucleotide sequence ID" value="NZ_ANBG01000029.1"/>
</dbReference>
<dbReference type="SUPFAM" id="SSF90123">
    <property type="entry name" value="ABC transporter transmembrane region"/>
    <property type="match status" value="1"/>
</dbReference>
<dbReference type="SMART" id="SM00382">
    <property type="entry name" value="AAA"/>
    <property type="match status" value="1"/>
</dbReference>
<evidence type="ECO:0000256" key="11">
    <source>
        <dbReference type="SAM" id="Phobius"/>
    </source>
</evidence>
<feature type="transmembrane region" description="Helical" evidence="11">
    <location>
        <begin position="168"/>
        <end position="186"/>
    </location>
</feature>
<comment type="subcellular location">
    <subcellularLocation>
        <location evidence="1">Cell inner membrane</location>
        <topology evidence="1">Multi-pass membrane protein</topology>
    </subcellularLocation>
</comment>
<keyword evidence="8 11" id="KW-1133">Transmembrane helix</keyword>
<evidence type="ECO:0000259" key="13">
    <source>
        <dbReference type="PROSITE" id="PS50929"/>
    </source>
</evidence>
<comment type="similarity">
    <text evidence="10">Belongs to the ABC transporter superfamily. Siderophore-Fe(3+) uptake transporter (SIUT) (TC 3.A.1.21) family.</text>
</comment>
<dbReference type="GO" id="GO:0016887">
    <property type="term" value="F:ATP hydrolysis activity"/>
    <property type="evidence" value="ECO:0007669"/>
    <property type="project" value="InterPro"/>
</dbReference>
<evidence type="ECO:0000256" key="10">
    <source>
        <dbReference type="ARBA" id="ARBA00023455"/>
    </source>
</evidence>
<dbReference type="InterPro" id="IPR011527">
    <property type="entry name" value="ABC1_TM_dom"/>
</dbReference>
<feature type="transmembrane region" description="Helical" evidence="11">
    <location>
        <begin position="30"/>
        <end position="51"/>
    </location>
</feature>
<evidence type="ECO:0000256" key="5">
    <source>
        <dbReference type="ARBA" id="ARBA00022692"/>
    </source>
</evidence>
<keyword evidence="9 11" id="KW-0472">Membrane</keyword>
<keyword evidence="2" id="KW-0813">Transport</keyword>
<organism evidence="14 15">
    <name type="scientific">Nocardiopsis gilva YIM 90087</name>
    <dbReference type="NCBI Taxonomy" id="1235441"/>
    <lineage>
        <taxon>Bacteria</taxon>
        <taxon>Bacillati</taxon>
        <taxon>Actinomycetota</taxon>
        <taxon>Actinomycetes</taxon>
        <taxon>Streptosporangiales</taxon>
        <taxon>Nocardiopsidaceae</taxon>
        <taxon>Nocardiopsis</taxon>
    </lineage>
</organism>
<evidence type="ECO:0000256" key="2">
    <source>
        <dbReference type="ARBA" id="ARBA00022448"/>
    </source>
</evidence>
<protein>
    <submittedName>
        <fullName evidence="14">ABC transporter ATP-binding protein</fullName>
    </submittedName>
</protein>
<dbReference type="InterPro" id="IPR003439">
    <property type="entry name" value="ABC_transporter-like_ATP-bd"/>
</dbReference>
<keyword evidence="7 14" id="KW-0067">ATP-binding</keyword>
<dbReference type="InterPro" id="IPR039421">
    <property type="entry name" value="Type_1_exporter"/>
</dbReference>
<feature type="domain" description="ABC transmembrane type-1" evidence="13">
    <location>
        <begin position="31"/>
        <end position="310"/>
    </location>
</feature>
<dbReference type="InterPro" id="IPR027417">
    <property type="entry name" value="P-loop_NTPase"/>
</dbReference>
<dbReference type="PANTHER" id="PTHR43394">
    <property type="entry name" value="ATP-DEPENDENT PERMEASE MDL1, MITOCHONDRIAL"/>
    <property type="match status" value="1"/>
</dbReference>